<feature type="non-terminal residue" evidence="1">
    <location>
        <position position="69"/>
    </location>
</feature>
<name>A0ACB9XEZ8_CHAAC</name>
<gene>
    <name evidence="1" type="ORF">KUCAC02_020824</name>
</gene>
<dbReference type="EMBL" id="CM043790">
    <property type="protein sequence ID" value="KAI4825126.1"/>
    <property type="molecule type" value="Genomic_DNA"/>
</dbReference>
<dbReference type="Proteomes" id="UP001057452">
    <property type="component" value="Chromosome 6"/>
</dbReference>
<evidence type="ECO:0000313" key="2">
    <source>
        <dbReference type="Proteomes" id="UP001057452"/>
    </source>
</evidence>
<proteinExistence type="predicted"/>
<evidence type="ECO:0000313" key="1">
    <source>
        <dbReference type="EMBL" id="KAI4825126.1"/>
    </source>
</evidence>
<feature type="non-terminal residue" evidence="1">
    <location>
        <position position="1"/>
    </location>
</feature>
<sequence length="69" mass="8063">RKLRIACQSGAHRLPVWTSVSLLSVHNRWPTSLVFQEMWAWRREGHPGCVSKERVERDVSALRLTPWTP</sequence>
<accession>A0ACB9XEZ8</accession>
<comment type="caution">
    <text evidence="1">The sequence shown here is derived from an EMBL/GenBank/DDBJ whole genome shotgun (WGS) entry which is preliminary data.</text>
</comment>
<organism evidence="1 2">
    <name type="scientific">Chaenocephalus aceratus</name>
    <name type="common">Blackfin icefish</name>
    <name type="synonym">Chaenichthys aceratus</name>
    <dbReference type="NCBI Taxonomy" id="36190"/>
    <lineage>
        <taxon>Eukaryota</taxon>
        <taxon>Metazoa</taxon>
        <taxon>Chordata</taxon>
        <taxon>Craniata</taxon>
        <taxon>Vertebrata</taxon>
        <taxon>Euteleostomi</taxon>
        <taxon>Actinopterygii</taxon>
        <taxon>Neopterygii</taxon>
        <taxon>Teleostei</taxon>
        <taxon>Neoteleostei</taxon>
        <taxon>Acanthomorphata</taxon>
        <taxon>Eupercaria</taxon>
        <taxon>Perciformes</taxon>
        <taxon>Notothenioidei</taxon>
        <taxon>Channichthyidae</taxon>
        <taxon>Chaenocephalus</taxon>
    </lineage>
</organism>
<protein>
    <submittedName>
        <fullName evidence="1">Uncharacterized protein</fullName>
    </submittedName>
</protein>
<reference evidence="1" key="1">
    <citation type="submission" date="2022-05" db="EMBL/GenBank/DDBJ databases">
        <title>Chromosome-level genome of Chaenocephalus aceratus.</title>
        <authorList>
            <person name="Park H."/>
        </authorList>
    </citation>
    <scope>NUCLEOTIDE SEQUENCE</scope>
    <source>
        <strain evidence="1">KU_202001</strain>
    </source>
</reference>
<keyword evidence="2" id="KW-1185">Reference proteome</keyword>